<comment type="caution">
    <text evidence="1">The sequence shown here is derived from an EMBL/GenBank/DDBJ whole genome shotgun (WGS) entry which is preliminary data.</text>
</comment>
<proteinExistence type="predicted"/>
<reference evidence="1" key="1">
    <citation type="journal article" date="2023" name="G3 (Bethesda)">
        <title>A reference genome for the long-term kleptoplast-retaining sea slug Elysia crispata morphotype clarki.</title>
        <authorList>
            <person name="Eastman K.E."/>
            <person name="Pendleton A.L."/>
            <person name="Shaikh M.A."/>
            <person name="Suttiyut T."/>
            <person name="Ogas R."/>
            <person name="Tomko P."/>
            <person name="Gavelis G."/>
            <person name="Widhalm J.R."/>
            <person name="Wisecaver J.H."/>
        </authorList>
    </citation>
    <scope>NUCLEOTIDE SEQUENCE</scope>
    <source>
        <strain evidence="1">ECLA1</strain>
    </source>
</reference>
<evidence type="ECO:0000313" key="2">
    <source>
        <dbReference type="Proteomes" id="UP001283361"/>
    </source>
</evidence>
<name>A0AAE1D6L6_9GAST</name>
<dbReference type="Proteomes" id="UP001283361">
    <property type="component" value="Unassembled WGS sequence"/>
</dbReference>
<organism evidence="1 2">
    <name type="scientific">Elysia crispata</name>
    <name type="common">lettuce slug</name>
    <dbReference type="NCBI Taxonomy" id="231223"/>
    <lineage>
        <taxon>Eukaryota</taxon>
        <taxon>Metazoa</taxon>
        <taxon>Spiralia</taxon>
        <taxon>Lophotrochozoa</taxon>
        <taxon>Mollusca</taxon>
        <taxon>Gastropoda</taxon>
        <taxon>Heterobranchia</taxon>
        <taxon>Euthyneura</taxon>
        <taxon>Panpulmonata</taxon>
        <taxon>Sacoglossa</taxon>
        <taxon>Placobranchoidea</taxon>
        <taxon>Plakobranchidae</taxon>
        <taxon>Elysia</taxon>
    </lineage>
</organism>
<protein>
    <submittedName>
        <fullName evidence="1">Uncharacterized protein</fullName>
    </submittedName>
</protein>
<dbReference type="AlphaFoldDB" id="A0AAE1D6L6"/>
<accession>A0AAE1D6L6</accession>
<sequence length="82" mass="9301">MDIPSQVIVAAAKNKQRDLKGPYKLGEKKIKLIMFLSLSGKLFQVPLSGHDRYMLRRQAEKINTNVFCLALCTSTLEFLMPC</sequence>
<gene>
    <name evidence="1" type="ORF">RRG08_004159</name>
</gene>
<keyword evidence="2" id="KW-1185">Reference proteome</keyword>
<evidence type="ECO:0000313" key="1">
    <source>
        <dbReference type="EMBL" id="KAK3758338.1"/>
    </source>
</evidence>
<dbReference type="EMBL" id="JAWDGP010005274">
    <property type="protein sequence ID" value="KAK3758338.1"/>
    <property type="molecule type" value="Genomic_DNA"/>
</dbReference>